<name>A0AAP4F924_9CORY</name>
<dbReference type="PANTHER" id="PTHR43420">
    <property type="entry name" value="ACETYLTRANSFERASE"/>
    <property type="match status" value="1"/>
</dbReference>
<dbReference type="SUPFAM" id="SSF55729">
    <property type="entry name" value="Acyl-CoA N-acyltransferases (Nat)"/>
    <property type="match status" value="1"/>
</dbReference>
<dbReference type="InterPro" id="IPR016181">
    <property type="entry name" value="Acyl_CoA_acyltransferase"/>
</dbReference>
<evidence type="ECO:0000256" key="4">
    <source>
        <dbReference type="ARBA" id="ARBA00023315"/>
    </source>
</evidence>
<protein>
    <submittedName>
        <fullName evidence="6">Ribosomal protein S18-alanine N-acetyltransferase</fullName>
        <ecNumber evidence="6">2.3.1.266</ecNumber>
    </submittedName>
</protein>
<dbReference type="GeneID" id="42781016"/>
<dbReference type="InterPro" id="IPR006464">
    <property type="entry name" value="AcTrfase_RimI/Ard1"/>
</dbReference>
<evidence type="ECO:0000313" key="7">
    <source>
        <dbReference type="Proteomes" id="UP001224412"/>
    </source>
</evidence>
<keyword evidence="3 6" id="KW-0808">Transferase</keyword>
<sequence>MRLRELGPADAHRCAQLERELFANEGPWTEADFRAEFASAHTFYLGVEGVASQESGKPPARVLVGYAGLAQLGPSDDPEFEIHTIGVDPRAQRRGVARLLMDNFCYVADRVSAPVFLEVRTDNEPAIGLYRAYGFDTLGLRKNYYAGGGDAYTMRRPANSAELQRKDAP</sequence>
<keyword evidence="4 6" id="KW-0012">Acyltransferase</keyword>
<gene>
    <name evidence="6" type="primary">rimI</name>
    <name evidence="6" type="ORF">QPX42_04640</name>
</gene>
<organism evidence="6 7">
    <name type="scientific">Corynebacterium pseudodiphtheriticum</name>
    <dbReference type="NCBI Taxonomy" id="37637"/>
    <lineage>
        <taxon>Bacteria</taxon>
        <taxon>Bacillati</taxon>
        <taxon>Actinomycetota</taxon>
        <taxon>Actinomycetes</taxon>
        <taxon>Mycobacteriales</taxon>
        <taxon>Corynebacteriaceae</taxon>
        <taxon>Corynebacterium</taxon>
    </lineage>
</organism>
<comment type="caution">
    <text evidence="6">The sequence shown here is derived from an EMBL/GenBank/DDBJ whole genome shotgun (WGS) entry which is preliminary data.</text>
</comment>
<dbReference type="GO" id="GO:0008999">
    <property type="term" value="F:protein-N-terminal-alanine acetyltransferase activity"/>
    <property type="evidence" value="ECO:0007669"/>
    <property type="project" value="UniProtKB-EC"/>
</dbReference>
<evidence type="ECO:0000259" key="5">
    <source>
        <dbReference type="PROSITE" id="PS51186"/>
    </source>
</evidence>
<dbReference type="PROSITE" id="PS51186">
    <property type="entry name" value="GNAT"/>
    <property type="match status" value="1"/>
</dbReference>
<dbReference type="PANTHER" id="PTHR43420:SF44">
    <property type="entry name" value="ACETYLTRANSFERASE YPEA"/>
    <property type="match status" value="1"/>
</dbReference>
<proteinExistence type="inferred from homology"/>
<dbReference type="Proteomes" id="UP001224412">
    <property type="component" value="Unassembled WGS sequence"/>
</dbReference>
<feature type="domain" description="N-acetyltransferase" evidence="5">
    <location>
        <begin position="1"/>
        <end position="159"/>
    </location>
</feature>
<dbReference type="GO" id="GO:0005840">
    <property type="term" value="C:ribosome"/>
    <property type="evidence" value="ECO:0007669"/>
    <property type="project" value="UniProtKB-KW"/>
</dbReference>
<evidence type="ECO:0000256" key="2">
    <source>
        <dbReference type="ARBA" id="ARBA00022490"/>
    </source>
</evidence>
<dbReference type="InterPro" id="IPR000182">
    <property type="entry name" value="GNAT_dom"/>
</dbReference>
<evidence type="ECO:0000256" key="3">
    <source>
        <dbReference type="ARBA" id="ARBA00022679"/>
    </source>
</evidence>
<evidence type="ECO:0000313" key="6">
    <source>
        <dbReference type="EMBL" id="MDK4306840.1"/>
    </source>
</evidence>
<evidence type="ECO:0000256" key="1">
    <source>
        <dbReference type="ARBA" id="ARBA00005395"/>
    </source>
</evidence>
<dbReference type="CDD" id="cd04301">
    <property type="entry name" value="NAT_SF"/>
    <property type="match status" value="1"/>
</dbReference>
<dbReference type="EMBL" id="JASNVH010000006">
    <property type="protein sequence ID" value="MDK4306840.1"/>
    <property type="molecule type" value="Genomic_DNA"/>
</dbReference>
<keyword evidence="2" id="KW-0963">Cytoplasm</keyword>
<dbReference type="EC" id="2.3.1.266" evidence="6"/>
<dbReference type="Gene3D" id="3.40.630.30">
    <property type="match status" value="1"/>
</dbReference>
<dbReference type="InterPro" id="IPR050680">
    <property type="entry name" value="YpeA/RimI_acetyltransf"/>
</dbReference>
<comment type="similarity">
    <text evidence="1">Belongs to the acetyltransferase family. RimI subfamily.</text>
</comment>
<dbReference type="Pfam" id="PF00583">
    <property type="entry name" value="Acetyltransf_1"/>
    <property type="match status" value="1"/>
</dbReference>
<keyword evidence="6" id="KW-0689">Ribosomal protein</keyword>
<dbReference type="AlphaFoldDB" id="A0AAP4F924"/>
<reference evidence="6" key="1">
    <citation type="submission" date="2023-05" db="EMBL/GenBank/DDBJ databases">
        <title>Metabolic capabilities are highly conserved among human nasal-associated Corynebacterium species in pangenomic analyses.</title>
        <authorList>
            <person name="Tran T.H."/>
            <person name="Roberts A.Q."/>
            <person name="Escapa I.F."/>
            <person name="Gao W."/>
            <person name="Conlan S."/>
            <person name="Kong H."/>
            <person name="Segre J.A."/>
            <person name="Kelly M.S."/>
            <person name="Lemon K.P."/>
        </authorList>
    </citation>
    <scope>NUCLEOTIDE SEQUENCE</scope>
    <source>
        <strain evidence="6">KPL2773</strain>
    </source>
</reference>
<dbReference type="RefSeq" id="WP_027017537.1">
    <property type="nucleotide sequence ID" value="NZ_CP137212.1"/>
</dbReference>
<accession>A0AAP4F924</accession>
<keyword evidence="6" id="KW-0687">Ribonucleoprotein</keyword>
<dbReference type="NCBIfam" id="TIGR01575">
    <property type="entry name" value="rimI"/>
    <property type="match status" value="1"/>
</dbReference>